<reference evidence="13" key="1">
    <citation type="submission" date="2021-01" db="EMBL/GenBank/DDBJ databases">
        <authorList>
            <person name="Corre E."/>
            <person name="Pelletier E."/>
            <person name="Niang G."/>
            <person name="Scheremetjew M."/>
            <person name="Finn R."/>
            <person name="Kale V."/>
            <person name="Holt S."/>
            <person name="Cochrane G."/>
            <person name="Meng A."/>
            <person name="Brown T."/>
            <person name="Cohen L."/>
        </authorList>
    </citation>
    <scope>NUCLEOTIDE SEQUENCE</scope>
    <source>
        <strain evidence="13">CCMP1320</strain>
    </source>
</reference>
<evidence type="ECO:0000313" key="13">
    <source>
        <dbReference type="EMBL" id="CAE0496747.1"/>
    </source>
</evidence>
<dbReference type="InterPro" id="IPR001680">
    <property type="entry name" value="WD40_rpt"/>
</dbReference>
<dbReference type="PANTHER" id="PTHR12442">
    <property type="entry name" value="DYNEIN INTERMEDIATE CHAIN"/>
    <property type="match status" value="1"/>
</dbReference>
<feature type="compositionally biased region" description="Basic and acidic residues" evidence="12">
    <location>
        <begin position="1"/>
        <end position="16"/>
    </location>
</feature>
<dbReference type="GO" id="GO:0003341">
    <property type="term" value="P:cilium movement"/>
    <property type="evidence" value="ECO:0007669"/>
    <property type="project" value="TreeGrafter"/>
</dbReference>
<dbReference type="InterPro" id="IPR015943">
    <property type="entry name" value="WD40/YVTN_repeat-like_dom_sf"/>
</dbReference>
<protein>
    <submittedName>
        <fullName evidence="13">Uncharacterized protein</fullName>
    </submittedName>
</protein>
<sequence>MREKKGNKTRKPKGEPELPQEYVPPPLPLPGDDFAMPVREVVKPDNQLQLSEAELNDEVAKMLTANNPTAPKNVARYNVKERAYKFEPMVEQTIIHYAADGWLLHKSADEAKRQMDMDKMEQEAASKYQSDADRSHDRREEGDEAPDDSRQLRNQFNFSDRAAQTINFPLKDRETFTEPPPTRTIQGSCTQWGIYDEYIKDLERQRTEEQLRSKGGRAKNQERQGPKQQEEGGQRKPDNPMQNPHLGQAAHILDRMANQNMFEEIAMDFKYWEDASDAVRPKEGSLLPLWKFGSDKARRRQVTSLCWNPLYNDMFAVGYGSYDFLKQASGLVNIYSLKNPSHPEFAYSTESGVMCLHFHPEHPNLLAMGCYDGSVMVYDVHLKQSTPIYQSSVRSGKHSDPVWNVFWQVDDAQKALQFVTISSDGCVNIWTLNKSELTHEFLMKLRKEGSGLGKEGGAENKDTATAEEEAAAAGMGGMAGGCCMDFNKGAGQEHIYLVGTEEGSIHKCSKAYSSQYLSSYQAHSLAVYSVKWNCIHHKTFLSASADWLVKLWDANQPRKPILTFDFKDAVGDIAWAPYSATVFAAVTDDGKVHVYDLYEDKLMPMCAQKVVKKAKLTKIVFNPKWPIILVGDDKGVVTSLKLSPNLRKQPKIQPGQKETLEQLEWAKLDHVIDVACRSDPEAMKEQAAAAAKAS</sequence>
<feature type="region of interest" description="Disordered" evidence="12">
    <location>
        <begin position="1"/>
        <end position="33"/>
    </location>
</feature>
<evidence type="ECO:0000256" key="12">
    <source>
        <dbReference type="SAM" id="MobiDB-lite"/>
    </source>
</evidence>
<evidence type="ECO:0000256" key="2">
    <source>
        <dbReference type="ARBA" id="ARBA00011059"/>
    </source>
</evidence>
<feature type="repeat" description="WD" evidence="11">
    <location>
        <begin position="520"/>
        <end position="553"/>
    </location>
</feature>
<dbReference type="GO" id="GO:0045504">
    <property type="term" value="F:dynein heavy chain binding"/>
    <property type="evidence" value="ECO:0007669"/>
    <property type="project" value="TreeGrafter"/>
</dbReference>
<dbReference type="InterPro" id="IPR036322">
    <property type="entry name" value="WD40_repeat_dom_sf"/>
</dbReference>
<keyword evidence="4 11" id="KW-0853">WD repeat</keyword>
<evidence type="ECO:0000256" key="5">
    <source>
        <dbReference type="ARBA" id="ARBA00022701"/>
    </source>
</evidence>
<accession>A0A7S3VNC9</accession>
<keyword evidence="10" id="KW-0966">Cell projection</keyword>
<keyword evidence="8" id="KW-0505">Motor protein</keyword>
<feature type="region of interest" description="Disordered" evidence="12">
    <location>
        <begin position="114"/>
        <end position="189"/>
    </location>
</feature>
<dbReference type="GO" id="GO:0005874">
    <property type="term" value="C:microtubule"/>
    <property type="evidence" value="ECO:0007669"/>
    <property type="project" value="UniProtKB-KW"/>
</dbReference>
<evidence type="ECO:0000256" key="1">
    <source>
        <dbReference type="ARBA" id="ARBA00004430"/>
    </source>
</evidence>
<evidence type="ECO:0000256" key="6">
    <source>
        <dbReference type="ARBA" id="ARBA00022737"/>
    </source>
</evidence>
<dbReference type="GO" id="GO:0036158">
    <property type="term" value="P:outer dynein arm assembly"/>
    <property type="evidence" value="ECO:0007669"/>
    <property type="project" value="TreeGrafter"/>
</dbReference>
<feature type="compositionally biased region" description="Basic and acidic residues" evidence="12">
    <location>
        <begin position="114"/>
        <end position="151"/>
    </location>
</feature>
<comment type="similarity">
    <text evidence="2">Belongs to the dynein intermediate chain family.</text>
</comment>
<evidence type="ECO:0000256" key="3">
    <source>
        <dbReference type="ARBA" id="ARBA00022490"/>
    </source>
</evidence>
<dbReference type="SMART" id="SM00320">
    <property type="entry name" value="WD40"/>
    <property type="match status" value="4"/>
</dbReference>
<dbReference type="PANTHER" id="PTHR12442:SF11">
    <property type="entry name" value="DYNEIN AXONEMAL INTERMEDIATE CHAIN 1"/>
    <property type="match status" value="1"/>
</dbReference>
<dbReference type="SUPFAM" id="SSF50978">
    <property type="entry name" value="WD40 repeat-like"/>
    <property type="match status" value="1"/>
</dbReference>
<dbReference type="PROSITE" id="PS50082">
    <property type="entry name" value="WD_REPEATS_2"/>
    <property type="match status" value="1"/>
</dbReference>
<name>A0A7S3VNC9_DUNTE</name>
<evidence type="ECO:0000256" key="7">
    <source>
        <dbReference type="ARBA" id="ARBA00023017"/>
    </source>
</evidence>
<keyword evidence="6" id="KW-0677">Repeat</keyword>
<organism evidence="13">
    <name type="scientific">Dunaliella tertiolecta</name>
    <name type="common">Green alga</name>
    <dbReference type="NCBI Taxonomy" id="3047"/>
    <lineage>
        <taxon>Eukaryota</taxon>
        <taxon>Viridiplantae</taxon>
        <taxon>Chlorophyta</taxon>
        <taxon>core chlorophytes</taxon>
        <taxon>Chlorophyceae</taxon>
        <taxon>CS clade</taxon>
        <taxon>Chlamydomonadales</taxon>
        <taxon>Dunaliellaceae</taxon>
        <taxon>Dunaliella</taxon>
    </lineage>
</organism>
<evidence type="ECO:0000256" key="8">
    <source>
        <dbReference type="ARBA" id="ARBA00023175"/>
    </source>
</evidence>
<dbReference type="InterPro" id="IPR050687">
    <property type="entry name" value="Dynein_IC"/>
</dbReference>
<dbReference type="Gene3D" id="2.130.10.10">
    <property type="entry name" value="YVTN repeat-like/Quinoprotein amine dehydrogenase"/>
    <property type="match status" value="2"/>
</dbReference>
<evidence type="ECO:0000256" key="10">
    <source>
        <dbReference type="ARBA" id="ARBA00023273"/>
    </source>
</evidence>
<dbReference type="Pfam" id="PF00400">
    <property type="entry name" value="WD40"/>
    <property type="match status" value="2"/>
</dbReference>
<comment type="subcellular location">
    <subcellularLocation>
        <location evidence="1">Cytoplasm</location>
        <location evidence="1">Cytoskeleton</location>
        <location evidence="1">Cilium axoneme</location>
    </subcellularLocation>
</comment>
<feature type="compositionally biased region" description="Basic and acidic residues" evidence="12">
    <location>
        <begin position="219"/>
        <end position="238"/>
    </location>
</feature>
<keyword evidence="7" id="KW-0243">Dynein</keyword>
<keyword evidence="5" id="KW-0493">Microtubule</keyword>
<dbReference type="FunFam" id="2.130.10.10:FF:001467">
    <property type="entry name" value="Flagellar outer dynein arm intermediate chain 1"/>
    <property type="match status" value="1"/>
</dbReference>
<evidence type="ECO:0000256" key="4">
    <source>
        <dbReference type="ARBA" id="ARBA00022574"/>
    </source>
</evidence>
<dbReference type="AlphaFoldDB" id="A0A7S3VNC9"/>
<gene>
    <name evidence="13" type="ORF">DTER00134_LOCUS11820</name>
</gene>
<dbReference type="GO" id="GO:0036157">
    <property type="term" value="C:outer dynein arm"/>
    <property type="evidence" value="ECO:0007669"/>
    <property type="project" value="TreeGrafter"/>
</dbReference>
<keyword evidence="3" id="KW-0963">Cytoplasm</keyword>
<dbReference type="EMBL" id="HBIP01019907">
    <property type="protein sequence ID" value="CAE0496747.1"/>
    <property type="molecule type" value="Transcribed_RNA"/>
</dbReference>
<feature type="compositionally biased region" description="Polar residues" evidence="12">
    <location>
        <begin position="152"/>
        <end position="167"/>
    </location>
</feature>
<proteinExistence type="inferred from homology"/>
<feature type="region of interest" description="Disordered" evidence="12">
    <location>
        <begin position="208"/>
        <end position="245"/>
    </location>
</feature>
<evidence type="ECO:0000256" key="9">
    <source>
        <dbReference type="ARBA" id="ARBA00023212"/>
    </source>
</evidence>
<evidence type="ECO:0000256" key="11">
    <source>
        <dbReference type="PROSITE-ProRule" id="PRU00221"/>
    </source>
</evidence>
<keyword evidence="9" id="KW-0206">Cytoskeleton</keyword>
<dbReference type="GO" id="GO:0045503">
    <property type="term" value="F:dynein light chain binding"/>
    <property type="evidence" value="ECO:0007669"/>
    <property type="project" value="TreeGrafter"/>
</dbReference>